<feature type="domain" description="OmpA-like" evidence="7">
    <location>
        <begin position="209"/>
        <end position="325"/>
    </location>
</feature>
<feature type="chain" id="PRO_5046340577" evidence="6">
    <location>
        <begin position="20"/>
        <end position="325"/>
    </location>
</feature>
<dbReference type="PRINTS" id="PR01021">
    <property type="entry name" value="OMPADOMAIN"/>
</dbReference>
<evidence type="ECO:0000256" key="2">
    <source>
        <dbReference type="ARBA" id="ARBA00023136"/>
    </source>
</evidence>
<accession>A0ABQ6PW54</accession>
<evidence type="ECO:0000256" key="6">
    <source>
        <dbReference type="SAM" id="SignalP"/>
    </source>
</evidence>
<evidence type="ECO:0000256" key="3">
    <source>
        <dbReference type="ARBA" id="ARBA00023237"/>
    </source>
</evidence>
<feature type="signal peptide" evidence="6">
    <location>
        <begin position="1"/>
        <end position="19"/>
    </location>
</feature>
<dbReference type="Pfam" id="PF00691">
    <property type="entry name" value="OmpA"/>
    <property type="match status" value="1"/>
</dbReference>
<dbReference type="PANTHER" id="PTHR30329">
    <property type="entry name" value="STATOR ELEMENT OF FLAGELLAR MOTOR COMPLEX"/>
    <property type="match status" value="1"/>
</dbReference>
<comment type="subcellular location">
    <subcellularLocation>
        <location evidence="1">Cell outer membrane</location>
    </subcellularLocation>
</comment>
<evidence type="ECO:0000256" key="5">
    <source>
        <dbReference type="SAM" id="MobiDB-lite"/>
    </source>
</evidence>
<dbReference type="CDD" id="cd07185">
    <property type="entry name" value="OmpA_C-like"/>
    <property type="match status" value="1"/>
</dbReference>
<dbReference type="InterPro" id="IPR050330">
    <property type="entry name" value="Bact_OuterMem_StrucFunc"/>
</dbReference>
<organism evidence="8 9">
    <name type="scientific">Algoriphagus taiwanensis</name>
    <dbReference type="NCBI Taxonomy" id="1445656"/>
    <lineage>
        <taxon>Bacteria</taxon>
        <taxon>Pseudomonadati</taxon>
        <taxon>Bacteroidota</taxon>
        <taxon>Cytophagia</taxon>
        <taxon>Cytophagales</taxon>
        <taxon>Cyclobacteriaceae</taxon>
        <taxon>Algoriphagus</taxon>
    </lineage>
</organism>
<keyword evidence="3" id="KW-0998">Cell outer membrane</keyword>
<dbReference type="InterPro" id="IPR036737">
    <property type="entry name" value="OmpA-like_sf"/>
</dbReference>
<protein>
    <submittedName>
        <fullName evidence="8">OmpA family protein</fullName>
    </submittedName>
</protein>
<dbReference type="Pfam" id="PF16234">
    <property type="entry name" value="DUF4892"/>
    <property type="match status" value="1"/>
</dbReference>
<evidence type="ECO:0000313" key="9">
    <source>
        <dbReference type="Proteomes" id="UP001307705"/>
    </source>
</evidence>
<gene>
    <name evidence="8" type="ORF">Ataiwa_04460</name>
</gene>
<dbReference type="PANTHER" id="PTHR30329:SF21">
    <property type="entry name" value="LIPOPROTEIN YIAD-RELATED"/>
    <property type="match status" value="1"/>
</dbReference>
<dbReference type="InterPro" id="IPR006664">
    <property type="entry name" value="OMP_bac"/>
</dbReference>
<keyword evidence="9" id="KW-1185">Reference proteome</keyword>
<dbReference type="RefSeq" id="WP_338226989.1">
    <property type="nucleotide sequence ID" value="NZ_BTPE01000002.1"/>
</dbReference>
<reference evidence="8 9" key="1">
    <citation type="submission" date="2023-08" db="EMBL/GenBank/DDBJ databases">
        <title>Draft genome sequence of Algoriphagus taiwanensis.</title>
        <authorList>
            <person name="Takatani N."/>
            <person name="Hosokawa M."/>
            <person name="Sawabe T."/>
        </authorList>
    </citation>
    <scope>NUCLEOTIDE SEQUENCE [LARGE SCALE GENOMIC DNA]</scope>
    <source>
        <strain evidence="8 9">JCM 19755</strain>
    </source>
</reference>
<keyword evidence="6" id="KW-0732">Signal</keyword>
<dbReference type="EMBL" id="BTPE01000002">
    <property type="protein sequence ID" value="GMQ32174.1"/>
    <property type="molecule type" value="Genomic_DNA"/>
</dbReference>
<dbReference type="Proteomes" id="UP001307705">
    <property type="component" value="Unassembled WGS sequence"/>
</dbReference>
<dbReference type="PROSITE" id="PS51123">
    <property type="entry name" value="OMPA_2"/>
    <property type="match status" value="1"/>
</dbReference>
<dbReference type="SUPFAM" id="SSF103088">
    <property type="entry name" value="OmpA-like"/>
    <property type="match status" value="1"/>
</dbReference>
<feature type="compositionally biased region" description="Basic and acidic residues" evidence="5">
    <location>
        <begin position="310"/>
        <end position="325"/>
    </location>
</feature>
<name>A0ABQ6PW54_9BACT</name>
<feature type="region of interest" description="Disordered" evidence="5">
    <location>
        <begin position="297"/>
        <end position="325"/>
    </location>
</feature>
<dbReference type="Gene3D" id="3.30.1330.60">
    <property type="entry name" value="OmpA-like domain"/>
    <property type="match status" value="1"/>
</dbReference>
<dbReference type="InterPro" id="IPR032608">
    <property type="entry name" value="DUF4892"/>
</dbReference>
<comment type="caution">
    <text evidence="8">The sequence shown here is derived from an EMBL/GenBank/DDBJ whole genome shotgun (WGS) entry which is preliminary data.</text>
</comment>
<sequence length="325" mass="36415">MKKTCLIFVSFLISGMGLAQDISGAKDHPLIERFPDSKIINYFQRDYNEVEAAIKPGASEAPPAERMVLKGKHTSIVYEAPDSRTSVEIMRNFEQAISAIGGEILFQCAGGKCDGTDAWYNARFFATLYGNNARTGKATDHYFPFESFHQDQRYLLAKFPTEEMDYYLEIAINPQYDAYPNKILFEIIESKPMETGLVKVNATVLKDQLDKEGKIALYGILFDIGKSTIKPESEAELKAVSEYLTANPKVNLYIVGHTDDTGGFETNMQLSKDRAEAVVSFLVEKYSISKSRLLPWGAGPTSPKTTNMTDKGKAENRRVELVRRL</sequence>
<proteinExistence type="predicted"/>
<dbReference type="InterPro" id="IPR006665">
    <property type="entry name" value="OmpA-like"/>
</dbReference>
<keyword evidence="2 4" id="KW-0472">Membrane</keyword>
<evidence type="ECO:0000313" key="8">
    <source>
        <dbReference type="EMBL" id="GMQ32174.1"/>
    </source>
</evidence>
<evidence type="ECO:0000259" key="7">
    <source>
        <dbReference type="PROSITE" id="PS51123"/>
    </source>
</evidence>
<evidence type="ECO:0000256" key="4">
    <source>
        <dbReference type="PROSITE-ProRule" id="PRU00473"/>
    </source>
</evidence>
<evidence type="ECO:0000256" key="1">
    <source>
        <dbReference type="ARBA" id="ARBA00004442"/>
    </source>
</evidence>